<dbReference type="PANTHER" id="PTHR38791">
    <property type="entry name" value="ZN(II)2CYS6 TRANSCRIPTION FACTOR (EUROFUNG)-RELATED-RELATED"/>
    <property type="match status" value="1"/>
</dbReference>
<dbReference type="AlphaFoldDB" id="A0A6A6HJ68"/>
<dbReference type="PROSITE" id="PS00463">
    <property type="entry name" value="ZN2_CY6_FUNGAL_1"/>
    <property type="match status" value="1"/>
</dbReference>
<dbReference type="PROSITE" id="PS50048">
    <property type="entry name" value="ZN2_CY6_FUNGAL_2"/>
    <property type="match status" value="1"/>
</dbReference>
<evidence type="ECO:0000259" key="3">
    <source>
        <dbReference type="PROSITE" id="PS50048"/>
    </source>
</evidence>
<keyword evidence="5" id="KW-1185">Reference proteome</keyword>
<dbReference type="InterPro" id="IPR036864">
    <property type="entry name" value="Zn2-C6_fun-type_DNA-bd_sf"/>
</dbReference>
<feature type="domain" description="Zn(2)-C6 fungal-type" evidence="3">
    <location>
        <begin position="45"/>
        <end position="75"/>
    </location>
</feature>
<gene>
    <name evidence="4" type="ORF">EV356DRAFT_573755</name>
</gene>
<dbReference type="Gene3D" id="4.10.240.10">
    <property type="entry name" value="Zn(2)-C6 fungal-type DNA-binding domain"/>
    <property type="match status" value="1"/>
</dbReference>
<dbReference type="CDD" id="cd00067">
    <property type="entry name" value="GAL4"/>
    <property type="match status" value="1"/>
</dbReference>
<proteinExistence type="predicted"/>
<organism evidence="4 5">
    <name type="scientific">Viridothelium virens</name>
    <name type="common">Speckled blister lichen</name>
    <name type="synonym">Trypethelium virens</name>
    <dbReference type="NCBI Taxonomy" id="1048519"/>
    <lineage>
        <taxon>Eukaryota</taxon>
        <taxon>Fungi</taxon>
        <taxon>Dikarya</taxon>
        <taxon>Ascomycota</taxon>
        <taxon>Pezizomycotina</taxon>
        <taxon>Dothideomycetes</taxon>
        <taxon>Dothideomycetes incertae sedis</taxon>
        <taxon>Trypetheliales</taxon>
        <taxon>Trypetheliaceae</taxon>
        <taxon>Viridothelium</taxon>
    </lineage>
</organism>
<sequence length="600" mass="67485">MRLVKKRIHFLYPIRRAAIWDIITEGRRVEKLQTEMSYRGRPSKGCQMCRSRKVKCDETKPVCNRCRDTAHECIYRDSFELFFRDQTASTALRAQKQRRRSPEPGSSSRIEASRSPSDPPQAVKSSFFPAGTGTVPDSSSGRIQASFSPSMPSRQFQESFEVNQHVELGPELWEAVINRFFFDFVVPPDLEDPQWSGFLSHLPALFNQTQPNSALANAVTAAAFANYAGRIGNTECETYGLKYYVSALKLMGQAVRDPSEVGSISTLLTSFVLGLYEVITPTHVSAGEGSWATHRDGGSLLLSLRGPQQFKELVDIRLFKLTYEQMITNCLAEGKRPPVAIDSWASHMDVASQDTFGYQILQLMHRTADIAADWTECKSRISSPTQSLADHLSLAELLLRNALSLDAEFEDWEHRLGNLGPEWSFEPSGIGFLNPWEKELVEFAGCPFLMHQYHSLFIAKRWNLHRASRIRLNGIILKLMQRLAMLSSPASENSNPGSKENQARTQALIRSLADDICSSVIALLSSPLPEKPSHGSLHEICGVRGYYLLWPLITAEKYLRLIVSPDNVERARWIQNVLGFIRIHLGIGMAQTDLYETAEI</sequence>
<evidence type="ECO:0000313" key="5">
    <source>
        <dbReference type="Proteomes" id="UP000800092"/>
    </source>
</evidence>
<evidence type="ECO:0000256" key="2">
    <source>
        <dbReference type="SAM" id="MobiDB-lite"/>
    </source>
</evidence>
<evidence type="ECO:0000313" key="4">
    <source>
        <dbReference type="EMBL" id="KAF2238185.1"/>
    </source>
</evidence>
<dbReference type="EMBL" id="ML991777">
    <property type="protein sequence ID" value="KAF2238185.1"/>
    <property type="molecule type" value="Genomic_DNA"/>
</dbReference>
<name>A0A6A6HJ68_VIRVR</name>
<dbReference type="GO" id="GO:0000981">
    <property type="term" value="F:DNA-binding transcription factor activity, RNA polymerase II-specific"/>
    <property type="evidence" value="ECO:0007669"/>
    <property type="project" value="InterPro"/>
</dbReference>
<dbReference type="InterPro" id="IPR053175">
    <property type="entry name" value="DHMBA_Reg_Transcription_Factor"/>
</dbReference>
<dbReference type="Proteomes" id="UP000800092">
    <property type="component" value="Unassembled WGS sequence"/>
</dbReference>
<keyword evidence="1" id="KW-0539">Nucleus</keyword>
<protein>
    <recommendedName>
        <fullName evidence="3">Zn(2)-C6 fungal-type domain-containing protein</fullName>
    </recommendedName>
</protein>
<dbReference type="GO" id="GO:0008270">
    <property type="term" value="F:zinc ion binding"/>
    <property type="evidence" value="ECO:0007669"/>
    <property type="project" value="InterPro"/>
</dbReference>
<feature type="compositionally biased region" description="Polar residues" evidence="2">
    <location>
        <begin position="135"/>
        <end position="150"/>
    </location>
</feature>
<dbReference type="InterPro" id="IPR001138">
    <property type="entry name" value="Zn2Cys6_DnaBD"/>
</dbReference>
<dbReference type="OrthoDB" id="2991872at2759"/>
<evidence type="ECO:0000256" key="1">
    <source>
        <dbReference type="ARBA" id="ARBA00023242"/>
    </source>
</evidence>
<reference evidence="4" key="1">
    <citation type="journal article" date="2020" name="Stud. Mycol.">
        <title>101 Dothideomycetes genomes: a test case for predicting lifestyles and emergence of pathogens.</title>
        <authorList>
            <person name="Haridas S."/>
            <person name="Albert R."/>
            <person name="Binder M."/>
            <person name="Bloem J."/>
            <person name="Labutti K."/>
            <person name="Salamov A."/>
            <person name="Andreopoulos B."/>
            <person name="Baker S."/>
            <person name="Barry K."/>
            <person name="Bills G."/>
            <person name="Bluhm B."/>
            <person name="Cannon C."/>
            <person name="Castanera R."/>
            <person name="Culley D."/>
            <person name="Daum C."/>
            <person name="Ezra D."/>
            <person name="Gonzalez J."/>
            <person name="Henrissat B."/>
            <person name="Kuo A."/>
            <person name="Liang C."/>
            <person name="Lipzen A."/>
            <person name="Lutzoni F."/>
            <person name="Magnuson J."/>
            <person name="Mondo S."/>
            <person name="Nolan M."/>
            <person name="Ohm R."/>
            <person name="Pangilinan J."/>
            <person name="Park H.-J."/>
            <person name="Ramirez L."/>
            <person name="Alfaro M."/>
            <person name="Sun H."/>
            <person name="Tritt A."/>
            <person name="Yoshinaga Y."/>
            <person name="Zwiers L.-H."/>
            <person name="Turgeon B."/>
            <person name="Goodwin S."/>
            <person name="Spatafora J."/>
            <person name="Crous P."/>
            <person name="Grigoriev I."/>
        </authorList>
    </citation>
    <scope>NUCLEOTIDE SEQUENCE</scope>
    <source>
        <strain evidence="4">Tuck. ex Michener</strain>
    </source>
</reference>
<dbReference type="Pfam" id="PF00172">
    <property type="entry name" value="Zn_clus"/>
    <property type="match status" value="1"/>
</dbReference>
<dbReference type="Pfam" id="PF11951">
    <property type="entry name" value="Fungal_trans_2"/>
    <property type="match status" value="1"/>
</dbReference>
<accession>A0A6A6HJ68</accession>
<dbReference type="SUPFAM" id="SSF57701">
    <property type="entry name" value="Zn2/Cys6 DNA-binding domain"/>
    <property type="match status" value="1"/>
</dbReference>
<dbReference type="SMART" id="SM00066">
    <property type="entry name" value="GAL4"/>
    <property type="match status" value="1"/>
</dbReference>
<dbReference type="InterPro" id="IPR021858">
    <property type="entry name" value="Fun_TF"/>
</dbReference>
<feature type="region of interest" description="Disordered" evidence="2">
    <location>
        <begin position="92"/>
        <end position="150"/>
    </location>
</feature>
<feature type="compositionally biased region" description="Low complexity" evidence="2">
    <location>
        <begin position="103"/>
        <end position="116"/>
    </location>
</feature>